<dbReference type="GO" id="GO:0032259">
    <property type="term" value="P:methylation"/>
    <property type="evidence" value="ECO:0007669"/>
    <property type="project" value="UniProtKB-KW"/>
</dbReference>
<dbReference type="InterPro" id="IPR002052">
    <property type="entry name" value="DNA_methylase_N6_adenine_CS"/>
</dbReference>
<dbReference type="SUPFAM" id="SSF53335">
    <property type="entry name" value="S-adenosyl-L-methionine-dependent methyltransferases"/>
    <property type="match status" value="1"/>
</dbReference>
<comment type="similarity">
    <text evidence="1">Belongs to the N(4)/N(6)-methyltransferase family.</text>
</comment>
<keyword evidence="5" id="KW-0949">S-adenosyl-L-methionine</keyword>
<dbReference type="EC" id="2.1.1.72" evidence="2"/>
<comment type="catalytic activity">
    <reaction evidence="7">
        <text>a 2'-deoxyadenosine in DNA + S-adenosyl-L-methionine = an N(6)-methyl-2'-deoxyadenosine in DNA + S-adenosyl-L-homocysteine + H(+)</text>
        <dbReference type="Rhea" id="RHEA:15197"/>
        <dbReference type="Rhea" id="RHEA-COMP:12418"/>
        <dbReference type="Rhea" id="RHEA-COMP:12419"/>
        <dbReference type="ChEBI" id="CHEBI:15378"/>
        <dbReference type="ChEBI" id="CHEBI:57856"/>
        <dbReference type="ChEBI" id="CHEBI:59789"/>
        <dbReference type="ChEBI" id="CHEBI:90615"/>
        <dbReference type="ChEBI" id="CHEBI:90616"/>
        <dbReference type="EC" id="2.1.1.72"/>
    </reaction>
</comment>
<keyword evidence="4 9" id="KW-0808">Transferase</keyword>
<dbReference type="GO" id="GO:0003676">
    <property type="term" value="F:nucleic acid binding"/>
    <property type="evidence" value="ECO:0007669"/>
    <property type="project" value="InterPro"/>
</dbReference>
<evidence type="ECO:0000256" key="5">
    <source>
        <dbReference type="ARBA" id="ARBA00022691"/>
    </source>
</evidence>
<dbReference type="PANTHER" id="PTHR33841:SF5">
    <property type="entry name" value="DNA METHYLASE (MODIFICATION METHYLASE) (METHYLTRANSFERASE)-RELATED"/>
    <property type="match status" value="1"/>
</dbReference>
<dbReference type="PANTHER" id="PTHR33841">
    <property type="entry name" value="DNA METHYLTRANSFERASE YEEA-RELATED"/>
    <property type="match status" value="1"/>
</dbReference>
<keyword evidence="10" id="KW-1185">Reference proteome</keyword>
<dbReference type="PROSITE" id="PS00092">
    <property type="entry name" value="N6_MTASE"/>
    <property type="match status" value="1"/>
</dbReference>
<evidence type="ECO:0000259" key="8">
    <source>
        <dbReference type="Pfam" id="PF07669"/>
    </source>
</evidence>
<evidence type="ECO:0000256" key="7">
    <source>
        <dbReference type="ARBA" id="ARBA00047942"/>
    </source>
</evidence>
<evidence type="ECO:0000256" key="4">
    <source>
        <dbReference type="ARBA" id="ARBA00022679"/>
    </source>
</evidence>
<gene>
    <name evidence="9" type="ORF">J2T57_001390</name>
</gene>
<dbReference type="AlphaFoldDB" id="A0AAE3G339"/>
<dbReference type="GO" id="GO:0009007">
    <property type="term" value="F:site-specific DNA-methyltransferase (adenine-specific) activity"/>
    <property type="evidence" value="ECO:0007669"/>
    <property type="project" value="UniProtKB-EC"/>
</dbReference>
<dbReference type="GO" id="GO:0009307">
    <property type="term" value="P:DNA restriction-modification system"/>
    <property type="evidence" value="ECO:0007669"/>
    <property type="project" value="UniProtKB-KW"/>
</dbReference>
<feature type="domain" description="Type II methyltransferase M.TaqI-like" evidence="8">
    <location>
        <begin position="178"/>
        <end position="256"/>
    </location>
</feature>
<reference evidence="9" key="1">
    <citation type="submission" date="2022-03" db="EMBL/GenBank/DDBJ databases">
        <title>Genomic Encyclopedia of Type Strains, Phase III (KMG-III): the genomes of soil and plant-associated and newly described type strains.</title>
        <authorList>
            <person name="Whitman W."/>
        </authorList>
    </citation>
    <scope>NUCLEOTIDE SEQUENCE</scope>
    <source>
        <strain evidence="9">ANL 6-2</strain>
    </source>
</reference>
<protein>
    <recommendedName>
        <fullName evidence="2">site-specific DNA-methyltransferase (adenine-specific)</fullName>
        <ecNumber evidence="2">2.1.1.72</ecNumber>
    </recommendedName>
</protein>
<dbReference type="InterPro" id="IPR011639">
    <property type="entry name" value="MethylTrfase_TaqI-like_dom"/>
</dbReference>
<dbReference type="InterPro" id="IPR050953">
    <property type="entry name" value="N4_N6_ade-DNA_methylase"/>
</dbReference>
<name>A0AAE3G339_9GAMM</name>
<evidence type="ECO:0000256" key="3">
    <source>
        <dbReference type="ARBA" id="ARBA00022603"/>
    </source>
</evidence>
<dbReference type="Gene3D" id="3.40.50.150">
    <property type="entry name" value="Vaccinia Virus protein VP39"/>
    <property type="match status" value="1"/>
</dbReference>
<dbReference type="Proteomes" id="UP001205843">
    <property type="component" value="Unassembled WGS sequence"/>
</dbReference>
<dbReference type="PRINTS" id="PR00507">
    <property type="entry name" value="N12N6MTFRASE"/>
</dbReference>
<evidence type="ECO:0000256" key="2">
    <source>
        <dbReference type="ARBA" id="ARBA00011900"/>
    </source>
</evidence>
<dbReference type="EMBL" id="JALJXV010000003">
    <property type="protein sequence ID" value="MCP1674288.1"/>
    <property type="molecule type" value="Genomic_DNA"/>
</dbReference>
<accession>A0AAE3G339</accession>
<dbReference type="Pfam" id="PF07669">
    <property type="entry name" value="Eco57I"/>
    <property type="match status" value="1"/>
</dbReference>
<sequence length="534" mass="57248">MALTRYASGKRLTPVDEFLPFVPDARAGDDLGAFVASLEGLDALQASLEIGRLYTACLPREHRARFGVYFTPPVLIDRLVSLLEREGVDWAGDRVLDPACGGGAFLIPAIRAVRRALPSLAAEDLLEHIAGHVRGQEIDPFSAWLSQAFVDLELSGEVCSSGVRAPRIVHCLDTLRCADRGRHDVVIGNPPYGRVALDGEMRDRYRASIHGHANLYGLFLHQATEVLAEKGIIGFITPTGFMGGRYFSALRRHMAEVARPAAFELVDARRGVFDDVLQEVTLSVFSRRKTTEGIAIGVLDAGETTPRPIASAALPADGASPWLLPRTLEQAEILAGATCLPGRLADIGYRVSTGPLVWNRHRVALRAGTESGARPIIWADTIGSQGAPSRHAATHIVINEAAQAWLLDRAPCVLVKRTTAREQARRIVAEPLSAERLASLGGAVVVENHVNVIRPTGGEMPATPRALAAFLNTRVVDLVFRCISGSVAVSAYELEAMPVPGVACFAAIESILARGAGAAEVESLVRDAYAGRAQ</sequence>
<proteinExistence type="inferred from homology"/>
<evidence type="ECO:0000256" key="1">
    <source>
        <dbReference type="ARBA" id="ARBA00006594"/>
    </source>
</evidence>
<organism evidence="9 10">
    <name type="scientific">Natronocella acetinitrilica</name>
    <dbReference type="NCBI Taxonomy" id="414046"/>
    <lineage>
        <taxon>Bacteria</taxon>
        <taxon>Pseudomonadati</taxon>
        <taxon>Pseudomonadota</taxon>
        <taxon>Gammaproteobacteria</taxon>
        <taxon>Chromatiales</taxon>
        <taxon>Ectothiorhodospiraceae</taxon>
        <taxon>Natronocella</taxon>
    </lineage>
</organism>
<evidence type="ECO:0000313" key="9">
    <source>
        <dbReference type="EMBL" id="MCP1674288.1"/>
    </source>
</evidence>
<evidence type="ECO:0000256" key="6">
    <source>
        <dbReference type="ARBA" id="ARBA00022747"/>
    </source>
</evidence>
<keyword evidence="6" id="KW-0680">Restriction system</keyword>
<evidence type="ECO:0000313" key="10">
    <source>
        <dbReference type="Proteomes" id="UP001205843"/>
    </source>
</evidence>
<comment type="caution">
    <text evidence="9">The sequence shown here is derived from an EMBL/GenBank/DDBJ whole genome shotgun (WGS) entry which is preliminary data.</text>
</comment>
<dbReference type="InterPro" id="IPR029063">
    <property type="entry name" value="SAM-dependent_MTases_sf"/>
</dbReference>
<keyword evidence="3 9" id="KW-0489">Methyltransferase</keyword>